<dbReference type="Proteomes" id="UP000588068">
    <property type="component" value="Unassembled WGS sequence"/>
</dbReference>
<sequence>MRLLLLMALLTLSLSSAEARAPLAPEFTHIGSADWINSQPLRLRNLKGKPVLVEFWAFECVNCLRSIPWVKSVQERYADKGLVVISVHTPELPQERSAANVRAAVEKFGITHPVMLDTDYSYWNAMKNLYWPAFYLIGPDGRIAADAIGEMHVGHERAKEFEQEIDAVLAR</sequence>
<dbReference type="Pfam" id="PF08534">
    <property type="entry name" value="Redoxin"/>
    <property type="match status" value="1"/>
</dbReference>
<proteinExistence type="predicted"/>
<comment type="caution">
    <text evidence="3">The sequence shown here is derived from an EMBL/GenBank/DDBJ whole genome shotgun (WGS) entry which is preliminary data.</text>
</comment>
<keyword evidence="3" id="KW-0413">Isomerase</keyword>
<reference evidence="3 4" key="1">
    <citation type="submission" date="2020-08" db="EMBL/GenBank/DDBJ databases">
        <title>Genomic Encyclopedia of Type Strains, Phase IV (KMG-IV): sequencing the most valuable type-strain genomes for metagenomic binning, comparative biology and taxonomic classification.</title>
        <authorList>
            <person name="Goeker M."/>
        </authorList>
    </citation>
    <scope>NUCLEOTIDE SEQUENCE [LARGE SCALE GENOMIC DNA]</scope>
    <source>
        <strain evidence="3 4">DSM 26723</strain>
    </source>
</reference>
<dbReference type="InterPro" id="IPR013740">
    <property type="entry name" value="Redoxin"/>
</dbReference>
<protein>
    <submittedName>
        <fullName evidence="3">Thiol-disulfide isomerase/thioredoxin</fullName>
    </submittedName>
</protein>
<dbReference type="InterPro" id="IPR050553">
    <property type="entry name" value="Thioredoxin_ResA/DsbE_sf"/>
</dbReference>
<feature type="domain" description="Thioredoxin" evidence="2">
    <location>
        <begin position="18"/>
        <end position="170"/>
    </location>
</feature>
<accession>A0A841HLP3</accession>
<keyword evidence="4" id="KW-1185">Reference proteome</keyword>
<keyword evidence="1" id="KW-0732">Signal</keyword>
<dbReference type="RefSeq" id="WP_184330977.1">
    <property type="nucleotide sequence ID" value="NZ_JACHHZ010000002.1"/>
</dbReference>
<organism evidence="3 4">
    <name type="scientific">Povalibacter uvarum</name>
    <dbReference type="NCBI Taxonomy" id="732238"/>
    <lineage>
        <taxon>Bacteria</taxon>
        <taxon>Pseudomonadati</taxon>
        <taxon>Pseudomonadota</taxon>
        <taxon>Gammaproteobacteria</taxon>
        <taxon>Steroidobacterales</taxon>
        <taxon>Steroidobacteraceae</taxon>
        <taxon>Povalibacter</taxon>
    </lineage>
</organism>
<dbReference type="GO" id="GO:0016491">
    <property type="term" value="F:oxidoreductase activity"/>
    <property type="evidence" value="ECO:0007669"/>
    <property type="project" value="InterPro"/>
</dbReference>
<dbReference type="GO" id="GO:0016853">
    <property type="term" value="F:isomerase activity"/>
    <property type="evidence" value="ECO:0007669"/>
    <property type="project" value="UniProtKB-KW"/>
</dbReference>
<feature type="chain" id="PRO_5032615891" evidence="1">
    <location>
        <begin position="20"/>
        <end position="171"/>
    </location>
</feature>
<gene>
    <name evidence="3" type="ORF">HNQ60_001890</name>
</gene>
<dbReference type="InterPro" id="IPR036249">
    <property type="entry name" value="Thioredoxin-like_sf"/>
</dbReference>
<dbReference type="PANTHER" id="PTHR42852">
    <property type="entry name" value="THIOL:DISULFIDE INTERCHANGE PROTEIN DSBE"/>
    <property type="match status" value="1"/>
</dbReference>
<name>A0A841HLP3_9GAMM</name>
<dbReference type="Gene3D" id="3.40.30.10">
    <property type="entry name" value="Glutaredoxin"/>
    <property type="match status" value="1"/>
</dbReference>
<evidence type="ECO:0000259" key="2">
    <source>
        <dbReference type="PROSITE" id="PS51352"/>
    </source>
</evidence>
<dbReference type="InterPro" id="IPR013766">
    <property type="entry name" value="Thioredoxin_domain"/>
</dbReference>
<dbReference type="PANTHER" id="PTHR42852:SF13">
    <property type="entry name" value="PROTEIN DIPZ"/>
    <property type="match status" value="1"/>
</dbReference>
<evidence type="ECO:0000256" key="1">
    <source>
        <dbReference type="SAM" id="SignalP"/>
    </source>
</evidence>
<dbReference type="AlphaFoldDB" id="A0A841HLP3"/>
<feature type="signal peptide" evidence="1">
    <location>
        <begin position="1"/>
        <end position="19"/>
    </location>
</feature>
<dbReference type="SUPFAM" id="SSF52833">
    <property type="entry name" value="Thioredoxin-like"/>
    <property type="match status" value="1"/>
</dbReference>
<dbReference type="PROSITE" id="PS51352">
    <property type="entry name" value="THIOREDOXIN_2"/>
    <property type="match status" value="1"/>
</dbReference>
<evidence type="ECO:0000313" key="4">
    <source>
        <dbReference type="Proteomes" id="UP000588068"/>
    </source>
</evidence>
<dbReference type="EMBL" id="JACHHZ010000002">
    <property type="protein sequence ID" value="MBB6093012.1"/>
    <property type="molecule type" value="Genomic_DNA"/>
</dbReference>
<evidence type="ECO:0000313" key="3">
    <source>
        <dbReference type="EMBL" id="MBB6093012.1"/>
    </source>
</evidence>